<dbReference type="PROSITE" id="PS00924">
    <property type="entry name" value="ASP_GLU_RACEMASE_2"/>
    <property type="match status" value="1"/>
</dbReference>
<dbReference type="InterPro" id="IPR004380">
    <property type="entry name" value="Asp_race"/>
</dbReference>
<keyword evidence="4" id="KW-1185">Reference proteome</keyword>
<evidence type="ECO:0000313" key="4">
    <source>
        <dbReference type="Proteomes" id="UP000031014"/>
    </source>
</evidence>
<dbReference type="AlphaFoldDB" id="A0A0A8X0R9"/>
<evidence type="ECO:0000256" key="1">
    <source>
        <dbReference type="ARBA" id="ARBA00007847"/>
    </source>
</evidence>
<dbReference type="SUPFAM" id="SSF53681">
    <property type="entry name" value="Aspartate/glutamate racemase"/>
    <property type="match status" value="2"/>
</dbReference>
<dbReference type="EC" id="5.1.1.13" evidence="3"/>
<protein>
    <submittedName>
        <fullName evidence="3">Aspartate racemase</fullName>
        <ecNumber evidence="3">5.1.1.13</ecNumber>
    </submittedName>
</protein>
<comment type="caution">
    <text evidence="3">The sequence shown here is derived from an EMBL/GenBank/DDBJ whole genome shotgun (WGS) entry which is preliminary data.</text>
</comment>
<evidence type="ECO:0000256" key="2">
    <source>
        <dbReference type="ARBA" id="ARBA00023235"/>
    </source>
</evidence>
<dbReference type="Pfam" id="PF01177">
    <property type="entry name" value="Asp_Glu_race"/>
    <property type="match status" value="1"/>
</dbReference>
<dbReference type="PANTHER" id="PTHR21198">
    <property type="entry name" value="GLUTAMATE RACEMASE"/>
    <property type="match status" value="1"/>
</dbReference>
<dbReference type="EMBL" id="BASE01000035">
    <property type="protein sequence ID" value="GAM13503.1"/>
    <property type="molecule type" value="Genomic_DNA"/>
</dbReference>
<proteinExistence type="inferred from homology"/>
<dbReference type="PROSITE" id="PS00923">
    <property type="entry name" value="ASP_GLU_RACEMASE_1"/>
    <property type="match status" value="1"/>
</dbReference>
<dbReference type="PANTHER" id="PTHR21198:SF7">
    <property type="entry name" value="ASPARTATE-GLUTAMATE RACEMASE FAMILY"/>
    <property type="match status" value="1"/>
</dbReference>
<dbReference type="NCBIfam" id="TIGR00035">
    <property type="entry name" value="asp_race"/>
    <property type="match status" value="1"/>
</dbReference>
<organism evidence="3 4">
    <name type="scientific">Mesobacillus selenatarsenatis (strain DSM 18680 / JCM 14380 / FERM P-15431 / SF-1)</name>
    <dbReference type="NCBI Taxonomy" id="1321606"/>
    <lineage>
        <taxon>Bacteria</taxon>
        <taxon>Bacillati</taxon>
        <taxon>Bacillota</taxon>
        <taxon>Bacilli</taxon>
        <taxon>Bacillales</taxon>
        <taxon>Bacillaceae</taxon>
        <taxon>Mesobacillus</taxon>
    </lineage>
</organism>
<dbReference type="Gene3D" id="3.40.50.1860">
    <property type="match status" value="2"/>
</dbReference>
<evidence type="ECO:0000313" key="3">
    <source>
        <dbReference type="EMBL" id="GAM13503.1"/>
    </source>
</evidence>
<gene>
    <name evidence="3" type="ORF">SAMD00020551_1648</name>
</gene>
<accession>A0A0A8X0R9</accession>
<comment type="similarity">
    <text evidence="1">Belongs to the aspartate/glutamate racemases family.</text>
</comment>
<dbReference type="Proteomes" id="UP000031014">
    <property type="component" value="Unassembled WGS sequence"/>
</dbReference>
<dbReference type="InterPro" id="IPR015942">
    <property type="entry name" value="Asp/Glu/hydantoin_racemase"/>
</dbReference>
<dbReference type="InterPro" id="IPR033134">
    <property type="entry name" value="Asp/Glu_racemase_AS_2"/>
</dbReference>
<dbReference type="GO" id="GO:0047689">
    <property type="term" value="F:aspartate racemase activity"/>
    <property type="evidence" value="ECO:0007669"/>
    <property type="project" value="UniProtKB-EC"/>
</dbReference>
<name>A0A0A8X0R9_MESS1</name>
<reference evidence="3 4" key="1">
    <citation type="submission" date="2013-06" db="EMBL/GenBank/DDBJ databases">
        <title>Whole genome shotgun sequence of Bacillus selenatarsenatis SF-1.</title>
        <authorList>
            <person name="Kuroda M."/>
            <person name="Sei K."/>
            <person name="Yamashita M."/>
            <person name="Ike M."/>
        </authorList>
    </citation>
    <scope>NUCLEOTIDE SEQUENCE [LARGE SCALE GENOMIC DNA]</scope>
    <source>
        <strain evidence="3 4">SF-1</strain>
    </source>
</reference>
<sequence>MKIELVYSFFINTIYLYRGFYHLKRLIDMFMGFLAIGKNIIKGEVKLKTIGMIGGMSWESSAEYYRLINEEVKRQLGGLHSAKVILFSVDFDEIEKCQSEGRWDEAGQILGEAAYSLEKAGADFIVICTNTMHKVIDQISQKTSLQILHIAEETAAQIKRLGIKKIGLLGTKYTMEQDFYKLRIQLQNIDVLIPNENDRDLINKTIFNELCLGNIRQSSREYFKRIIVDLAAEGAEGIILGCTEIGLLIKQADAPVPLFDTTEIHAHGAVQKALDK</sequence>
<dbReference type="InterPro" id="IPR001920">
    <property type="entry name" value="Asp/Glu_race"/>
</dbReference>
<keyword evidence="2 3" id="KW-0413">Isomerase</keyword>
<dbReference type="STRING" id="1321606.SAMD00020551_1648"/>
<dbReference type="InterPro" id="IPR018187">
    <property type="entry name" value="Asp/Glu_racemase_AS_1"/>
</dbReference>